<dbReference type="PANTHER" id="PTHR43179">
    <property type="entry name" value="RHAMNOSYLTRANSFERASE WBBL"/>
    <property type="match status" value="1"/>
</dbReference>
<dbReference type="Gene3D" id="3.90.550.10">
    <property type="entry name" value="Spore Coat Polysaccharide Biosynthesis Protein SpsA, Chain A"/>
    <property type="match status" value="1"/>
</dbReference>
<evidence type="ECO:0000313" key="3">
    <source>
        <dbReference type="Proteomes" id="UP000580856"/>
    </source>
</evidence>
<evidence type="ECO:0000313" key="2">
    <source>
        <dbReference type="EMBL" id="NJB69036.1"/>
    </source>
</evidence>
<name>A0A846QJJ0_9BACT</name>
<feature type="domain" description="Glycosyltransferase 2-like" evidence="1">
    <location>
        <begin position="5"/>
        <end position="123"/>
    </location>
</feature>
<dbReference type="SUPFAM" id="SSF53448">
    <property type="entry name" value="Nucleotide-diphospho-sugar transferases"/>
    <property type="match status" value="1"/>
</dbReference>
<dbReference type="RefSeq" id="WP_167942125.1">
    <property type="nucleotide sequence ID" value="NZ_JAATJA010000003.1"/>
</dbReference>
<reference evidence="2 3" key="1">
    <citation type="submission" date="2020-03" db="EMBL/GenBank/DDBJ databases">
        <title>Genomic Encyclopedia of Type Strains, Phase IV (KMG-IV): sequencing the most valuable type-strain genomes for metagenomic binning, comparative biology and taxonomic classification.</title>
        <authorList>
            <person name="Goeker M."/>
        </authorList>
    </citation>
    <scope>NUCLEOTIDE SEQUENCE [LARGE SCALE GENOMIC DNA]</scope>
    <source>
        <strain evidence="2 3">DSM 24233</strain>
    </source>
</reference>
<dbReference type="Proteomes" id="UP000580856">
    <property type="component" value="Unassembled WGS sequence"/>
</dbReference>
<organism evidence="2 3">
    <name type="scientific">Desulfobaculum xiamenense</name>
    <dbReference type="NCBI Taxonomy" id="995050"/>
    <lineage>
        <taxon>Bacteria</taxon>
        <taxon>Pseudomonadati</taxon>
        <taxon>Thermodesulfobacteriota</taxon>
        <taxon>Desulfovibrionia</taxon>
        <taxon>Desulfovibrionales</taxon>
        <taxon>Desulfovibrionaceae</taxon>
        <taxon>Desulfobaculum</taxon>
    </lineage>
</organism>
<dbReference type="PANTHER" id="PTHR43179:SF7">
    <property type="entry name" value="RHAMNOSYLTRANSFERASE WBBL"/>
    <property type="match status" value="1"/>
</dbReference>
<evidence type="ECO:0000259" key="1">
    <source>
        <dbReference type="Pfam" id="PF00535"/>
    </source>
</evidence>
<dbReference type="Pfam" id="PF00535">
    <property type="entry name" value="Glycos_transf_2"/>
    <property type="match status" value="1"/>
</dbReference>
<dbReference type="AlphaFoldDB" id="A0A846QJJ0"/>
<accession>A0A846QJJ0</accession>
<gene>
    <name evidence="2" type="ORF">GGQ74_002730</name>
</gene>
<sequence length="412" mass="45015">MPAVSVCIPVHGQWALTRACLEALRSSVPGRALEVVVADNASTDETPVELPALGRALFGDDFIHLRSEDNPGFAISCNRAAAHARSPMLFFLNNDTVPESDWLAPLLEAFSLDARLAAVAPLLVYPNSGRVQHCGIAFDPFLRPCHLYEYFPATHPVLCTARRVQALSAAALMMPTEFFRDLGGFHEGYVNGYEDMDLCLSMRRRGMRLACVPESRIGHYTSRTPGRFDRETANAALFRQRCAALVRSDLHRHFERDGFALRFTAWGAAHAALSESARHALDAVAPATLPELEQALDAAPLWERGYELFAEAARREGEPERLVDILFLRAFLLPSIPALEALADVAAASGDAVAERSARESVASALRILANPAALRKRMQAVCDAADRVRDAGLAAACRQWLAVSFLAECKP</sequence>
<dbReference type="CDD" id="cd04186">
    <property type="entry name" value="GT_2_like_c"/>
    <property type="match status" value="1"/>
</dbReference>
<dbReference type="InterPro" id="IPR001173">
    <property type="entry name" value="Glyco_trans_2-like"/>
</dbReference>
<comment type="caution">
    <text evidence="2">The sequence shown here is derived from an EMBL/GenBank/DDBJ whole genome shotgun (WGS) entry which is preliminary data.</text>
</comment>
<dbReference type="EMBL" id="JAATJA010000003">
    <property type="protein sequence ID" value="NJB69036.1"/>
    <property type="molecule type" value="Genomic_DNA"/>
</dbReference>
<dbReference type="InterPro" id="IPR029044">
    <property type="entry name" value="Nucleotide-diphossugar_trans"/>
</dbReference>
<protein>
    <recommendedName>
        <fullName evidence="1">Glycosyltransferase 2-like domain-containing protein</fullName>
    </recommendedName>
</protein>
<keyword evidence="3" id="KW-1185">Reference proteome</keyword>
<proteinExistence type="predicted"/>